<evidence type="ECO:0000256" key="10">
    <source>
        <dbReference type="ARBA" id="ARBA00023134"/>
    </source>
</evidence>
<comment type="subcellular location">
    <subcellularLocation>
        <location evidence="1">Membrane</location>
        <topology evidence="1">Single-pass membrane protein</topology>
    </subcellularLocation>
    <subcellularLocation>
        <location evidence="2">Mitochondrion inner membrane</location>
    </subcellularLocation>
</comment>
<evidence type="ECO:0000256" key="12">
    <source>
        <dbReference type="ARBA" id="ARBA00023186"/>
    </source>
</evidence>
<feature type="region of interest" description="G3" evidence="14">
    <location>
        <begin position="70"/>
        <end position="73"/>
    </location>
</feature>
<comment type="similarity">
    <text evidence="3">Belongs to the CBP4 family.</text>
</comment>
<keyword evidence="6 14" id="KW-0547">Nucleotide-binding</keyword>
<feature type="region of interest" description="Disordered" evidence="15">
    <location>
        <begin position="407"/>
        <end position="426"/>
    </location>
</feature>
<comment type="function">
    <text evidence="13">Essential for the assembly of ubiquinol-cytochrome c reductase. It has a direct effect on the correct occurrence of the Rieske protein, core 4, core 5 and apocytochrome b.</text>
</comment>
<dbReference type="InterPro" id="IPR027417">
    <property type="entry name" value="P-loop_NTPase"/>
</dbReference>
<feature type="region of interest" description="G1" evidence="14">
    <location>
        <begin position="23"/>
        <end position="30"/>
    </location>
</feature>
<sequence>MPKVFGKIEQPLDAEMAKFVVIGAANSGKSTLVNRLTGAQVSVVSERPQTTRTRIMGAATVGSKQLVFLDTPGIVSRNALRRVSRTVVTSPWLTLGEADFAILLLDAYKLTQKSDAVERYLFAQLEKNSSVPAIFVVNKIDLVTDQEKLAEKIKEYMAKYPFIVNGPLFISALGNTNVDELKALLLSKTKPGDWVVPAHASSDMSDMLRVEELIRVQWFTQLTGYLPYVVRQRNVGWEEISVPQPPMTVYTDIKSDDGNTAVLQSHVETRSTKELIIKQELIVTSAGEAKILLGKSGSKIKDIGRDAANNIAKALGIPTRLHLQVLVEPDSRIHISKVYMSFRKGLVAVTGIMGVAVLLRYTIVPDEDKIIRSLSPELRAEYERNKDKRREQHDAIMAQIIENSKSDKPIWDVSSPHAKRADDGSK</sequence>
<evidence type="ECO:0000256" key="6">
    <source>
        <dbReference type="ARBA" id="ARBA00022741"/>
    </source>
</evidence>
<dbReference type="PANTHER" id="PTHR42698:SF1">
    <property type="entry name" value="GTPASE ERA, MITOCHONDRIAL"/>
    <property type="match status" value="1"/>
</dbReference>
<dbReference type="PROSITE" id="PS51713">
    <property type="entry name" value="G_ERA"/>
    <property type="match status" value="1"/>
</dbReference>
<keyword evidence="18" id="KW-1185">Reference proteome</keyword>
<comment type="similarity">
    <text evidence="4 14">Belongs to the TRAFAC class TrmE-Era-EngA-EngB-Septin-like GTPase superfamily. Era GTPase family.</text>
</comment>
<dbReference type="GO" id="GO:0043024">
    <property type="term" value="F:ribosomal small subunit binding"/>
    <property type="evidence" value="ECO:0007669"/>
    <property type="project" value="TreeGrafter"/>
</dbReference>
<evidence type="ECO:0000256" key="8">
    <source>
        <dbReference type="ARBA" id="ARBA00022989"/>
    </source>
</evidence>
<dbReference type="Pfam" id="PF01926">
    <property type="entry name" value="MMR_HSR1"/>
    <property type="match status" value="1"/>
</dbReference>
<dbReference type="InterPro" id="IPR005662">
    <property type="entry name" value="GTPase_Era-like"/>
</dbReference>
<keyword evidence="10 14" id="KW-0342">GTP-binding</keyword>
<keyword evidence="5" id="KW-0812">Transmembrane</keyword>
<dbReference type="HAMAP" id="MF_00367">
    <property type="entry name" value="GTPase_Era"/>
    <property type="match status" value="1"/>
</dbReference>
<evidence type="ECO:0000313" key="18">
    <source>
        <dbReference type="Proteomes" id="UP001140011"/>
    </source>
</evidence>
<dbReference type="InterPro" id="IPR006073">
    <property type="entry name" value="GTP-bd"/>
</dbReference>
<dbReference type="InterPro" id="IPR030388">
    <property type="entry name" value="G_ERA_dom"/>
</dbReference>
<feature type="region of interest" description="G5" evidence="14">
    <location>
        <begin position="170"/>
        <end position="172"/>
    </location>
</feature>
<dbReference type="PANTHER" id="PTHR42698">
    <property type="entry name" value="GTPASE ERA"/>
    <property type="match status" value="1"/>
</dbReference>
<evidence type="ECO:0000256" key="3">
    <source>
        <dbReference type="ARBA" id="ARBA00006780"/>
    </source>
</evidence>
<keyword evidence="9" id="KW-0496">Mitochondrion</keyword>
<accession>A0A9W8GRM6</accession>
<evidence type="ECO:0000256" key="14">
    <source>
        <dbReference type="PROSITE-ProRule" id="PRU01050"/>
    </source>
</evidence>
<keyword evidence="11" id="KW-0472">Membrane</keyword>
<keyword evidence="8" id="KW-1133">Transmembrane helix</keyword>
<dbReference type="GO" id="GO:0005743">
    <property type="term" value="C:mitochondrial inner membrane"/>
    <property type="evidence" value="ECO:0007669"/>
    <property type="project" value="UniProtKB-SubCell"/>
</dbReference>
<proteinExistence type="inferred from homology"/>
<keyword evidence="12" id="KW-0143">Chaperone</keyword>
<dbReference type="SUPFAM" id="SSF54814">
    <property type="entry name" value="Prokaryotic type KH domain (KH-domain type II)"/>
    <property type="match status" value="1"/>
</dbReference>
<dbReference type="InterPro" id="IPR009019">
    <property type="entry name" value="KH_sf_prok-type"/>
</dbReference>
<dbReference type="GO" id="GO:0005525">
    <property type="term" value="F:GTP binding"/>
    <property type="evidence" value="ECO:0007669"/>
    <property type="project" value="UniProtKB-UniRule"/>
</dbReference>
<dbReference type="InterPro" id="IPR005225">
    <property type="entry name" value="Small_GTP-bd"/>
</dbReference>
<feature type="domain" description="Era-type G" evidence="16">
    <location>
        <begin position="15"/>
        <end position="192"/>
    </location>
</feature>
<feature type="region of interest" description="G4" evidence="14">
    <location>
        <begin position="138"/>
        <end position="141"/>
    </location>
</feature>
<evidence type="ECO:0000259" key="16">
    <source>
        <dbReference type="PROSITE" id="PS51713"/>
    </source>
</evidence>
<dbReference type="GO" id="GO:0019843">
    <property type="term" value="F:rRNA binding"/>
    <property type="evidence" value="ECO:0007669"/>
    <property type="project" value="TreeGrafter"/>
</dbReference>
<dbReference type="InterPro" id="IPR012420">
    <property type="entry name" value="Cbp4"/>
</dbReference>
<dbReference type="NCBIfam" id="TIGR00231">
    <property type="entry name" value="small_GTP"/>
    <property type="match status" value="1"/>
</dbReference>
<evidence type="ECO:0000256" key="1">
    <source>
        <dbReference type="ARBA" id="ARBA00004167"/>
    </source>
</evidence>
<dbReference type="EMBL" id="JANBUH010000546">
    <property type="protein sequence ID" value="KAJ2750510.1"/>
    <property type="molecule type" value="Genomic_DNA"/>
</dbReference>
<evidence type="ECO:0000313" key="17">
    <source>
        <dbReference type="EMBL" id="KAJ2750510.1"/>
    </source>
</evidence>
<dbReference type="Proteomes" id="UP001140011">
    <property type="component" value="Unassembled WGS sequence"/>
</dbReference>
<dbReference type="SUPFAM" id="SSF52540">
    <property type="entry name" value="P-loop containing nucleoside triphosphate hydrolases"/>
    <property type="match status" value="1"/>
</dbReference>
<evidence type="ECO:0000256" key="7">
    <source>
        <dbReference type="ARBA" id="ARBA00022792"/>
    </source>
</evidence>
<evidence type="ECO:0000256" key="13">
    <source>
        <dbReference type="ARBA" id="ARBA00025413"/>
    </source>
</evidence>
<dbReference type="OrthoDB" id="188276at2759"/>
<evidence type="ECO:0000256" key="5">
    <source>
        <dbReference type="ARBA" id="ARBA00022692"/>
    </source>
</evidence>
<evidence type="ECO:0000256" key="4">
    <source>
        <dbReference type="ARBA" id="ARBA00007921"/>
    </source>
</evidence>
<evidence type="ECO:0000256" key="11">
    <source>
        <dbReference type="ARBA" id="ARBA00023136"/>
    </source>
</evidence>
<dbReference type="Pfam" id="PF07960">
    <property type="entry name" value="CBP4"/>
    <property type="match status" value="1"/>
</dbReference>
<dbReference type="CDD" id="cd04163">
    <property type="entry name" value="Era"/>
    <property type="match status" value="1"/>
</dbReference>
<comment type="caution">
    <text evidence="17">The sequence shown here is derived from an EMBL/GenBank/DDBJ whole genome shotgun (WGS) entry which is preliminary data.</text>
</comment>
<keyword evidence="7" id="KW-0999">Mitochondrion inner membrane</keyword>
<dbReference type="GO" id="GO:0000028">
    <property type="term" value="P:ribosomal small subunit assembly"/>
    <property type="evidence" value="ECO:0007669"/>
    <property type="project" value="TreeGrafter"/>
</dbReference>
<evidence type="ECO:0000256" key="15">
    <source>
        <dbReference type="SAM" id="MobiDB-lite"/>
    </source>
</evidence>
<reference evidence="17" key="1">
    <citation type="submission" date="2022-07" db="EMBL/GenBank/DDBJ databases">
        <title>Phylogenomic reconstructions and comparative analyses of Kickxellomycotina fungi.</title>
        <authorList>
            <person name="Reynolds N.K."/>
            <person name="Stajich J.E."/>
            <person name="Barry K."/>
            <person name="Grigoriev I.V."/>
            <person name="Crous P."/>
            <person name="Smith M.E."/>
        </authorList>
    </citation>
    <scope>NUCLEOTIDE SEQUENCE</scope>
    <source>
        <strain evidence="17">BCRC 34297</strain>
    </source>
</reference>
<gene>
    <name evidence="17" type="ORF">GGI19_005066</name>
</gene>
<evidence type="ECO:0000256" key="2">
    <source>
        <dbReference type="ARBA" id="ARBA00004273"/>
    </source>
</evidence>
<feature type="region of interest" description="G2" evidence="14">
    <location>
        <begin position="49"/>
        <end position="53"/>
    </location>
</feature>
<evidence type="ECO:0000256" key="9">
    <source>
        <dbReference type="ARBA" id="ARBA00023128"/>
    </source>
</evidence>
<dbReference type="Gene3D" id="3.30.300.20">
    <property type="match status" value="1"/>
</dbReference>
<dbReference type="InterPro" id="IPR015946">
    <property type="entry name" value="KH_dom-like_a/b"/>
</dbReference>
<organism evidence="17 18">
    <name type="scientific">Coemansia pectinata</name>
    <dbReference type="NCBI Taxonomy" id="1052879"/>
    <lineage>
        <taxon>Eukaryota</taxon>
        <taxon>Fungi</taxon>
        <taxon>Fungi incertae sedis</taxon>
        <taxon>Zoopagomycota</taxon>
        <taxon>Kickxellomycotina</taxon>
        <taxon>Kickxellomycetes</taxon>
        <taxon>Kickxellales</taxon>
        <taxon>Kickxellaceae</taxon>
        <taxon>Coemansia</taxon>
    </lineage>
</organism>
<dbReference type="AlphaFoldDB" id="A0A9W8GRM6"/>
<dbReference type="Gene3D" id="3.40.50.300">
    <property type="entry name" value="P-loop containing nucleotide triphosphate hydrolases"/>
    <property type="match status" value="1"/>
</dbReference>
<name>A0A9W8GRM6_9FUNG</name>
<protein>
    <recommendedName>
        <fullName evidence="16">Era-type G domain-containing protein</fullName>
    </recommendedName>
</protein>